<organism evidence="1 2">
    <name type="scientific">Chryseobacterium hagamense</name>
    <dbReference type="NCBI Taxonomy" id="395935"/>
    <lineage>
        <taxon>Bacteria</taxon>
        <taxon>Pseudomonadati</taxon>
        <taxon>Bacteroidota</taxon>
        <taxon>Flavobacteriia</taxon>
        <taxon>Flavobacteriales</taxon>
        <taxon>Weeksellaceae</taxon>
        <taxon>Chryseobacterium group</taxon>
        <taxon>Chryseobacterium</taxon>
    </lineage>
</organism>
<accession>A0A511YLB6</accession>
<sequence>MPKKTIPELKEYFKATKRPTEAQFADLLDSYAHLSGPELKRITNNINTENGYLRLRGMDNSIVAQISLQDIKTNMGIPNSLVQTVNGQTGNVVLNLEGSEDRGSTRQGILKYFTTVSSTTNIFHIRLPYRIDTHHAMYHLRATGYNYQQGDIIDITWVGYCYKPSGNIINKKTHVAISTAITAGQYVGSDQYVYLWFKLPDTYYSTFKIDSMYVGNGGILREGDLKLTVSSAAQL</sequence>
<name>A0A511YLB6_9FLAO</name>
<evidence type="ECO:0000313" key="2">
    <source>
        <dbReference type="Proteomes" id="UP000321863"/>
    </source>
</evidence>
<keyword evidence="2" id="KW-1185">Reference proteome</keyword>
<proteinExistence type="predicted"/>
<reference evidence="1 2" key="1">
    <citation type="submission" date="2019-07" db="EMBL/GenBank/DDBJ databases">
        <title>Whole genome shotgun sequence of Chryseobacterium hagamense NBRC 105253.</title>
        <authorList>
            <person name="Hosoyama A."/>
            <person name="Uohara A."/>
            <person name="Ohji S."/>
            <person name="Ichikawa N."/>
        </authorList>
    </citation>
    <scope>NUCLEOTIDE SEQUENCE [LARGE SCALE GENOMIC DNA]</scope>
    <source>
        <strain evidence="1 2">NBRC 105253</strain>
    </source>
</reference>
<dbReference type="Proteomes" id="UP000321863">
    <property type="component" value="Unassembled WGS sequence"/>
</dbReference>
<dbReference type="RefSeq" id="WP_146940914.1">
    <property type="nucleotide sequence ID" value="NZ_BJYJ01000006.1"/>
</dbReference>
<comment type="caution">
    <text evidence="1">The sequence shown here is derived from an EMBL/GenBank/DDBJ whole genome shotgun (WGS) entry which is preliminary data.</text>
</comment>
<dbReference type="AlphaFoldDB" id="A0A511YLB6"/>
<protein>
    <submittedName>
        <fullName evidence="1">Uncharacterized protein</fullName>
    </submittedName>
</protein>
<dbReference type="EMBL" id="BJYJ01000006">
    <property type="protein sequence ID" value="GEN75981.1"/>
    <property type="molecule type" value="Genomic_DNA"/>
</dbReference>
<gene>
    <name evidence="1" type="ORF">CHA01nite_17210</name>
</gene>
<dbReference type="OrthoDB" id="1235206at2"/>
<evidence type="ECO:0000313" key="1">
    <source>
        <dbReference type="EMBL" id="GEN75981.1"/>
    </source>
</evidence>